<evidence type="ECO:0000313" key="2">
    <source>
        <dbReference type="Proteomes" id="UP000002247"/>
    </source>
</evidence>
<name>D6ZDU9_SEGRD</name>
<dbReference type="OrthoDB" id="4559166at2"/>
<gene>
    <name evidence="1" type="ordered locus">Srot_2927</name>
</gene>
<dbReference type="EMBL" id="CP001958">
    <property type="protein sequence ID" value="ADG99356.1"/>
    <property type="molecule type" value="Genomic_DNA"/>
</dbReference>
<dbReference type="HOGENOM" id="CLU_2275501_0_0_11"/>
<dbReference type="STRING" id="640132.Srot_2927"/>
<dbReference type="AlphaFoldDB" id="D6ZDU9"/>
<proteinExistence type="predicted"/>
<accession>D6ZDU9</accession>
<organism evidence="1 2">
    <name type="scientific">Segniliparus rotundus (strain ATCC BAA-972 / CDC 1076 / CIP 108378 / DSM 44985 / JCM 13578)</name>
    <dbReference type="NCBI Taxonomy" id="640132"/>
    <lineage>
        <taxon>Bacteria</taxon>
        <taxon>Bacillati</taxon>
        <taxon>Actinomycetota</taxon>
        <taxon>Actinomycetes</taxon>
        <taxon>Mycobacteriales</taxon>
        <taxon>Segniliparaceae</taxon>
        <taxon>Segniliparus</taxon>
    </lineage>
</organism>
<sequence>MSGFEVLPAVLRAEATTLQQSAQSWAKAKTTARATKMHGIQTLGYIGGTVLPGIFNETMDVLADRLGEGERSIQGAASALAGVADVYEGKDEEYYREFGYIY</sequence>
<keyword evidence="2" id="KW-1185">Reference proteome</keyword>
<evidence type="ECO:0008006" key="3">
    <source>
        <dbReference type="Google" id="ProtNLM"/>
    </source>
</evidence>
<reference evidence="1 2" key="1">
    <citation type="journal article" date="2010" name="Stand. Genomic Sci.">
        <title>Complete genome sequence of Segniliparus rotundus type strain (CDC 1076).</title>
        <authorList>
            <person name="Sikorski J."/>
            <person name="Lapidus A."/>
            <person name="Copeland A."/>
            <person name="Misra M."/>
            <person name="Glavina Del Rio T."/>
            <person name="Nolan M."/>
            <person name="Lucas S."/>
            <person name="Chen F."/>
            <person name="Tice H."/>
            <person name="Cheng J.F."/>
            <person name="Jando M."/>
            <person name="Schneider S."/>
            <person name="Bruce D."/>
            <person name="Goodwin L."/>
            <person name="Pitluck S."/>
            <person name="Liolios K."/>
            <person name="Mikhailova N."/>
            <person name="Pati A."/>
            <person name="Ivanova N."/>
            <person name="Mavromatis K."/>
            <person name="Chen A."/>
            <person name="Palaniappan K."/>
            <person name="Chertkov O."/>
            <person name="Land M."/>
            <person name="Hauser L."/>
            <person name="Chang Y.J."/>
            <person name="Jeffries C.D."/>
            <person name="Brettin T."/>
            <person name="Detter J.C."/>
            <person name="Han C."/>
            <person name="Rohde M."/>
            <person name="Goker M."/>
            <person name="Bristow J."/>
            <person name="Eisen J.A."/>
            <person name="Markowitz V."/>
            <person name="Hugenholtz P."/>
            <person name="Kyrpides N.C."/>
            <person name="Klenk H.P."/>
        </authorList>
    </citation>
    <scope>NUCLEOTIDE SEQUENCE [LARGE SCALE GENOMIC DNA]</scope>
    <source>
        <strain evidence="2">ATCC BAA-972 / CDC 1076 / CIP 108378 / DSM 44985 / JCM 13578</strain>
    </source>
</reference>
<dbReference type="Proteomes" id="UP000002247">
    <property type="component" value="Chromosome"/>
</dbReference>
<dbReference type="KEGG" id="srt:Srot_2927"/>
<evidence type="ECO:0000313" key="1">
    <source>
        <dbReference type="EMBL" id="ADG99356.1"/>
    </source>
</evidence>
<protein>
    <recommendedName>
        <fullName evidence="3">Excreted virulence factor EspC, type VII ESX diderm</fullName>
    </recommendedName>
</protein>
<dbReference type="RefSeq" id="WP_013139803.1">
    <property type="nucleotide sequence ID" value="NC_014168.1"/>
</dbReference>